<comment type="subcellular location">
    <subcellularLocation>
        <location evidence="1 9">Cell outer membrane</location>
        <topology evidence="1 9">Multi-pass membrane protein</topology>
    </subcellularLocation>
</comment>
<evidence type="ECO:0000313" key="16">
    <source>
        <dbReference type="Proteomes" id="UP000683583"/>
    </source>
</evidence>
<dbReference type="SUPFAM" id="SSF141729">
    <property type="entry name" value="FimD N-terminal domain-like"/>
    <property type="match status" value="1"/>
</dbReference>
<dbReference type="Proteomes" id="UP000306327">
    <property type="component" value="Unassembled WGS sequence"/>
</dbReference>
<reference evidence="14 15" key="1">
    <citation type="journal article" date="2019" name="Sci. Rep.">
        <title>Differences in resource use lead to coexistence of seed-transmitted microbial populations.</title>
        <authorList>
            <person name="Torres-Cortes G."/>
            <person name="Garcia B.J."/>
            <person name="Compant S."/>
            <person name="Rezki S."/>
            <person name="Jones P."/>
            <person name="Preveaux A."/>
            <person name="Briand M."/>
            <person name="Roulet A."/>
            <person name="Bouchez O."/>
            <person name="Jacobson D."/>
            <person name="Barret M."/>
        </authorList>
    </citation>
    <scope>NUCLEOTIDE SEQUENCE [LARGE SCALE GENOMIC DNA]</scope>
    <source>
        <strain evidence="14 15">CFBP13530</strain>
    </source>
</reference>
<comment type="similarity">
    <text evidence="2 9">Belongs to the fimbrial export usher family.</text>
</comment>
<dbReference type="Gene3D" id="2.60.40.2070">
    <property type="match status" value="1"/>
</dbReference>
<evidence type="ECO:0000256" key="6">
    <source>
        <dbReference type="ARBA" id="ARBA00022729"/>
    </source>
</evidence>
<dbReference type="Proteomes" id="UP000683583">
    <property type="component" value="Chromosome"/>
</dbReference>
<evidence type="ECO:0000256" key="5">
    <source>
        <dbReference type="ARBA" id="ARBA00022692"/>
    </source>
</evidence>
<evidence type="ECO:0000256" key="8">
    <source>
        <dbReference type="ARBA" id="ARBA00023237"/>
    </source>
</evidence>
<organism evidence="14 15">
    <name type="scientific">Enterobacter cancerogenus</name>
    <dbReference type="NCBI Taxonomy" id="69218"/>
    <lineage>
        <taxon>Bacteria</taxon>
        <taxon>Pseudomonadati</taxon>
        <taxon>Pseudomonadota</taxon>
        <taxon>Gammaproteobacteria</taxon>
        <taxon>Enterobacterales</taxon>
        <taxon>Enterobacteriaceae</taxon>
        <taxon>Enterobacter</taxon>
        <taxon>Enterobacter cloacae complex</taxon>
    </lineage>
</organism>
<dbReference type="NCBIfam" id="NF011812">
    <property type="entry name" value="PRK15284.1"/>
    <property type="match status" value="1"/>
</dbReference>
<dbReference type="InterPro" id="IPR025949">
    <property type="entry name" value="PapC-like_C"/>
</dbReference>
<dbReference type="InterPro" id="IPR018030">
    <property type="entry name" value="Fimbrial_membr_usher_CS"/>
</dbReference>
<evidence type="ECO:0000256" key="2">
    <source>
        <dbReference type="ARBA" id="ARBA00008064"/>
    </source>
</evidence>
<keyword evidence="9" id="KW-1029">Fimbrium biogenesis</keyword>
<dbReference type="GO" id="GO:0009279">
    <property type="term" value="C:cell outer membrane"/>
    <property type="evidence" value="ECO:0007669"/>
    <property type="project" value="UniProtKB-SubCell"/>
</dbReference>
<keyword evidence="4" id="KW-1134">Transmembrane beta strand</keyword>
<evidence type="ECO:0000313" key="14">
    <source>
        <dbReference type="EMBL" id="TKK17797.1"/>
    </source>
</evidence>
<evidence type="ECO:0000256" key="4">
    <source>
        <dbReference type="ARBA" id="ARBA00022452"/>
    </source>
</evidence>
<evidence type="ECO:0000256" key="10">
    <source>
        <dbReference type="SAM" id="MobiDB-lite"/>
    </source>
</evidence>
<dbReference type="GO" id="GO:0009297">
    <property type="term" value="P:pilus assembly"/>
    <property type="evidence" value="ECO:0007669"/>
    <property type="project" value="InterPro"/>
</dbReference>
<dbReference type="InterPro" id="IPR000015">
    <property type="entry name" value="Fimb_usher"/>
</dbReference>
<dbReference type="PROSITE" id="PS01151">
    <property type="entry name" value="FIMBRIAL_USHER"/>
    <property type="match status" value="1"/>
</dbReference>
<dbReference type="Pfam" id="PF13954">
    <property type="entry name" value="PapC_N"/>
    <property type="match status" value="1"/>
</dbReference>
<keyword evidence="6" id="KW-0732">Signal</keyword>
<keyword evidence="16" id="KW-1185">Reference proteome</keyword>
<dbReference type="PANTHER" id="PTHR30451:SF10">
    <property type="entry name" value="OUTER MEMBRANE USHER PROTEIN YFCU-RELATED"/>
    <property type="match status" value="1"/>
</dbReference>
<dbReference type="Gene3D" id="2.60.40.3110">
    <property type="match status" value="1"/>
</dbReference>
<proteinExistence type="inferred from homology"/>
<name>A0AB38P306_9ENTR</name>
<evidence type="ECO:0000313" key="15">
    <source>
        <dbReference type="Proteomes" id="UP000306327"/>
    </source>
</evidence>
<reference evidence="13 16" key="2">
    <citation type="submission" date="2021-06" db="EMBL/GenBank/DDBJ databases">
        <title>FDA dAtabase for Regulatory Grade micrObial Sequences (FDA-ARGOS): Supporting development and validation of Infectious Disease Dx tests.</title>
        <authorList>
            <person name="Sproer C."/>
            <person name="Gronow S."/>
            <person name="Severitt S."/>
            <person name="Schroder I."/>
            <person name="Tallon L."/>
            <person name="Sadzewicz L."/>
            <person name="Zhao X."/>
            <person name="Boylan J."/>
            <person name="Ott S."/>
            <person name="Bowen H."/>
            <person name="Vavikolanu K."/>
            <person name="Mehta A."/>
            <person name="Aluvathingal J."/>
            <person name="Nadendla S."/>
            <person name="Lowell S."/>
            <person name="Myers T."/>
            <person name="Yan Y."/>
        </authorList>
    </citation>
    <scope>NUCLEOTIDE SEQUENCE [LARGE SCALE GENOMIC DNA]</scope>
    <source>
        <strain evidence="13 16">FDAARGOS 1428</strain>
    </source>
</reference>
<gene>
    <name evidence="14" type="ORF">EcCFBP13530_15745</name>
    <name evidence="13" type="ORF">I6L58_10395</name>
</gene>
<evidence type="ECO:0000259" key="12">
    <source>
        <dbReference type="Pfam" id="PF13954"/>
    </source>
</evidence>
<dbReference type="InterPro" id="IPR037224">
    <property type="entry name" value="PapC_N_sf"/>
</dbReference>
<dbReference type="Pfam" id="PF00577">
    <property type="entry name" value="Usher"/>
    <property type="match status" value="1"/>
</dbReference>
<keyword evidence="3 9" id="KW-0813">Transport</keyword>
<feature type="domain" description="PapC-like C-terminal" evidence="11">
    <location>
        <begin position="760"/>
        <end position="817"/>
    </location>
</feature>
<protein>
    <submittedName>
        <fullName evidence="14">Outer membrane usher protein</fullName>
    </submittedName>
</protein>
<evidence type="ECO:0000259" key="11">
    <source>
        <dbReference type="Pfam" id="PF13953"/>
    </source>
</evidence>
<keyword evidence="5 9" id="KW-0812">Transmembrane</keyword>
<dbReference type="PANTHER" id="PTHR30451">
    <property type="entry name" value="OUTER MEMBRANE USHER PROTEIN"/>
    <property type="match status" value="1"/>
</dbReference>
<evidence type="ECO:0000256" key="9">
    <source>
        <dbReference type="RuleBase" id="RU003884"/>
    </source>
</evidence>
<accession>A0AB38P306</accession>
<evidence type="ECO:0000256" key="3">
    <source>
        <dbReference type="ARBA" id="ARBA00022448"/>
    </source>
</evidence>
<sequence length="881" mass="97521">MPPGPHFSLKSLTNVIAFTLACQSYIGLAEENVEFNTQFLESQEGASYDISRFSRKGYVLPGSYDLQVFINNSALPDEHTIMWYAADDSSKNSFACLSPQLVSLLGIQPALTEKFIWIKDGACLKPGQLDGMEIEADLSHSALNITLPQAYLEYTDKNWDPPSRWDNGVSGILFDYNVNADHEHRMDGSGNEHDISGNGTVGANIGAWRLRADWQGNYQRLDDQTYQQWNWNRYYAYRALPSLSAQLTLGEDYLQSDIFDSFNYAGASIRTDDQMLPPNLRGYAPDIIGVARSVAKVIVSQQNRVLYEKQVPAGPFHIQDISQSTTGDLHVRVEEQDGNVQEYDVTTASIPFLTRLDQVRYKAAVGRPQSWDLHMEGSPFGVGEASWGIANGWSLYGGMIGEQDYQALALGVGRDLAILGALAVDVTNSRTHLTEDTGYGTGTLQGNSFRISYAKNFDELHSRLSFAGYRFSEEKFMTMNESLDARNGENIRAGHDKEMFTMSYNQNFIGPGLNMYFNWTQRTYWDRQDQNNYNVMVSKYFDISRIRNISLSLNAFRNEFDNEKDDGLYLSLSVPLGDNRTLSYSGSFDDNSTSNRVGYYEQLDNHNNYQVNVGQSEHATSVDGYYRHTGSYADVDMNASYVDGDYSSVGLSLTGGATLTTQGGALHRTSIPGGTRLLVDTSGVPDIPVGGYSDPVYTNRFGKAIISDVNDYNRNDIRIDIDHLPENAEALRSIAQATLTSGAIGYRQFDVISGVKAMAVLRMSNGSHPPLGAEVKNHRQQQVGLVDENGSVYLVGVNPGEKMQVSWNGDDHCEIALPTPLPNDLFNGVFLPCRNDKPVGPNTPVQTIPAIQQQTNRLKLPPTPENISGTPAHATSSGKAL</sequence>
<dbReference type="RefSeq" id="WP_088208708.1">
    <property type="nucleotide sequence ID" value="NZ_CP077290.1"/>
</dbReference>
<dbReference type="InterPro" id="IPR042186">
    <property type="entry name" value="FimD_plug_dom"/>
</dbReference>
<dbReference type="InterPro" id="IPR025885">
    <property type="entry name" value="PapC_N"/>
</dbReference>
<evidence type="ECO:0000256" key="1">
    <source>
        <dbReference type="ARBA" id="ARBA00004571"/>
    </source>
</evidence>
<dbReference type="Gene3D" id="2.60.40.2610">
    <property type="entry name" value="Outer membrane usher protein FimD, plug domain"/>
    <property type="match status" value="1"/>
</dbReference>
<dbReference type="Gene3D" id="3.10.20.410">
    <property type="match status" value="1"/>
</dbReference>
<evidence type="ECO:0000313" key="13">
    <source>
        <dbReference type="EMBL" id="QXA51410.1"/>
    </source>
</evidence>
<feature type="region of interest" description="Disordered" evidence="10">
    <location>
        <begin position="855"/>
        <end position="881"/>
    </location>
</feature>
<feature type="domain" description="PapC N-terminal" evidence="12">
    <location>
        <begin position="34"/>
        <end position="180"/>
    </location>
</feature>
<feature type="compositionally biased region" description="Polar residues" evidence="10">
    <location>
        <begin position="865"/>
        <end position="881"/>
    </location>
</feature>
<dbReference type="EMBL" id="CP077290">
    <property type="protein sequence ID" value="QXA51410.1"/>
    <property type="molecule type" value="Genomic_DNA"/>
</dbReference>
<dbReference type="Pfam" id="PF13953">
    <property type="entry name" value="PapC_C"/>
    <property type="match status" value="1"/>
</dbReference>
<dbReference type="InterPro" id="IPR043142">
    <property type="entry name" value="PapC-like_C_sf"/>
</dbReference>
<dbReference type="AlphaFoldDB" id="A0AB38P306"/>
<keyword evidence="8 9" id="KW-0998">Cell outer membrane</keyword>
<evidence type="ECO:0000256" key="7">
    <source>
        <dbReference type="ARBA" id="ARBA00023136"/>
    </source>
</evidence>
<dbReference type="GO" id="GO:0015473">
    <property type="term" value="F:fimbrial usher porin activity"/>
    <property type="evidence" value="ECO:0007669"/>
    <property type="project" value="InterPro"/>
</dbReference>
<dbReference type="EMBL" id="QGAL01000004">
    <property type="protein sequence ID" value="TKK17797.1"/>
    <property type="molecule type" value="Genomic_DNA"/>
</dbReference>
<keyword evidence="7 9" id="KW-0472">Membrane</keyword>